<evidence type="ECO:0000313" key="5">
    <source>
        <dbReference type="Proteomes" id="UP000054217"/>
    </source>
</evidence>
<feature type="signal peptide" evidence="3">
    <location>
        <begin position="1"/>
        <end position="20"/>
    </location>
</feature>
<sequence>MKRYRWTSVILLHLSLCVSAANNPPADWLKTIFSDMRTALVFVACVSAGVTAIFVSLLCQIRISYIRRIALEEDFRVHEQVPDDIPPPVHPNPFNPPSEQPNPFNDPPEGPNPFNPSPERPNPLNSPPAQSNPFNPPPEQPNPFDNNAPSAANYPPRSNPIAIASSGQPRIRYRFLNSDSDQTANPAGREEALPPLRAARRPAPVGVRDAGGPGTGHDASDSRRLASSSSDSALDEYLYMNSRGRGPDTRREQENTTRASGRRRDESESLFSTDERRQLVNRVRAAMQHRNRVRSRRTTLQQETIAGPSFTSPDNTGIVTSSSPSEHSQEHITWPPVFTVDETRLLTTRVRAILQHANRVHSHRAILQHTDRVQSQQAIAEQAPTAGPSVTIPDNTGNVASGSATKLPAAPTQSSSPREHSETSSSPGHSGDEVVAPVNNSPPPYWRFTEHFDN</sequence>
<dbReference type="EMBL" id="KN831994">
    <property type="protein sequence ID" value="KIO00613.1"/>
    <property type="molecule type" value="Genomic_DNA"/>
</dbReference>
<keyword evidence="2" id="KW-0472">Membrane</keyword>
<keyword evidence="5" id="KW-1185">Reference proteome</keyword>
<feature type="compositionally biased region" description="Polar residues" evidence="1">
    <location>
        <begin position="392"/>
        <end position="404"/>
    </location>
</feature>
<feature type="compositionally biased region" description="Pro residues" evidence="1">
    <location>
        <begin position="84"/>
        <end position="126"/>
    </location>
</feature>
<keyword evidence="3" id="KW-0732">Signal</keyword>
<keyword evidence="2" id="KW-1133">Transmembrane helix</keyword>
<feature type="compositionally biased region" description="Basic and acidic residues" evidence="1">
    <location>
        <begin position="262"/>
        <end position="272"/>
    </location>
</feature>
<accession>A0A0C3IUR3</accession>
<name>A0A0C3IUR3_PISTI</name>
<feature type="chain" id="PRO_5002179119" evidence="3">
    <location>
        <begin position="21"/>
        <end position="454"/>
    </location>
</feature>
<feature type="region of interest" description="Disordered" evidence="1">
    <location>
        <begin position="306"/>
        <end position="331"/>
    </location>
</feature>
<feature type="compositionally biased region" description="Low complexity" evidence="1">
    <location>
        <begin position="193"/>
        <end position="204"/>
    </location>
</feature>
<dbReference type="STRING" id="870435.A0A0C3IUR3"/>
<feature type="compositionally biased region" description="Polar residues" evidence="1">
    <location>
        <begin position="306"/>
        <end position="326"/>
    </location>
</feature>
<dbReference type="InParanoid" id="A0A0C3IUR3"/>
<evidence type="ECO:0000256" key="1">
    <source>
        <dbReference type="SAM" id="MobiDB-lite"/>
    </source>
</evidence>
<organism evidence="4 5">
    <name type="scientific">Pisolithus tinctorius Marx 270</name>
    <dbReference type="NCBI Taxonomy" id="870435"/>
    <lineage>
        <taxon>Eukaryota</taxon>
        <taxon>Fungi</taxon>
        <taxon>Dikarya</taxon>
        <taxon>Basidiomycota</taxon>
        <taxon>Agaricomycotina</taxon>
        <taxon>Agaricomycetes</taxon>
        <taxon>Agaricomycetidae</taxon>
        <taxon>Boletales</taxon>
        <taxon>Sclerodermatineae</taxon>
        <taxon>Pisolithaceae</taxon>
        <taxon>Pisolithus</taxon>
    </lineage>
</organism>
<feature type="region of interest" description="Disordered" evidence="1">
    <location>
        <begin position="81"/>
        <end position="166"/>
    </location>
</feature>
<dbReference type="AlphaFoldDB" id="A0A0C3IUR3"/>
<gene>
    <name evidence="4" type="ORF">M404DRAFT_29311</name>
</gene>
<proteinExistence type="predicted"/>
<reference evidence="4 5" key="1">
    <citation type="submission" date="2014-04" db="EMBL/GenBank/DDBJ databases">
        <authorList>
            <consortium name="DOE Joint Genome Institute"/>
            <person name="Kuo A."/>
            <person name="Kohler A."/>
            <person name="Costa M.D."/>
            <person name="Nagy L.G."/>
            <person name="Floudas D."/>
            <person name="Copeland A."/>
            <person name="Barry K.W."/>
            <person name="Cichocki N."/>
            <person name="Veneault-Fourrey C."/>
            <person name="LaButti K."/>
            <person name="Lindquist E.A."/>
            <person name="Lipzen A."/>
            <person name="Lundell T."/>
            <person name="Morin E."/>
            <person name="Murat C."/>
            <person name="Sun H."/>
            <person name="Tunlid A."/>
            <person name="Henrissat B."/>
            <person name="Grigoriev I.V."/>
            <person name="Hibbett D.S."/>
            <person name="Martin F."/>
            <person name="Nordberg H.P."/>
            <person name="Cantor M.N."/>
            <person name="Hua S.X."/>
        </authorList>
    </citation>
    <scope>NUCLEOTIDE SEQUENCE [LARGE SCALE GENOMIC DNA]</scope>
    <source>
        <strain evidence="4 5">Marx 270</strain>
    </source>
</reference>
<feature type="region of interest" description="Disordered" evidence="1">
    <location>
        <begin position="372"/>
        <end position="454"/>
    </location>
</feature>
<evidence type="ECO:0000256" key="2">
    <source>
        <dbReference type="SAM" id="Phobius"/>
    </source>
</evidence>
<feature type="region of interest" description="Disordered" evidence="1">
    <location>
        <begin position="178"/>
        <end position="272"/>
    </location>
</feature>
<dbReference type="OrthoDB" id="2686214at2759"/>
<keyword evidence="2" id="KW-0812">Transmembrane</keyword>
<feature type="transmembrane region" description="Helical" evidence="2">
    <location>
        <begin position="36"/>
        <end position="59"/>
    </location>
</feature>
<evidence type="ECO:0000313" key="4">
    <source>
        <dbReference type="EMBL" id="KIO00613.1"/>
    </source>
</evidence>
<evidence type="ECO:0000256" key="3">
    <source>
        <dbReference type="SAM" id="SignalP"/>
    </source>
</evidence>
<reference evidence="5" key="2">
    <citation type="submission" date="2015-01" db="EMBL/GenBank/DDBJ databases">
        <title>Evolutionary Origins and Diversification of the Mycorrhizal Mutualists.</title>
        <authorList>
            <consortium name="DOE Joint Genome Institute"/>
            <consortium name="Mycorrhizal Genomics Consortium"/>
            <person name="Kohler A."/>
            <person name="Kuo A."/>
            <person name="Nagy L.G."/>
            <person name="Floudas D."/>
            <person name="Copeland A."/>
            <person name="Barry K.W."/>
            <person name="Cichocki N."/>
            <person name="Veneault-Fourrey C."/>
            <person name="LaButti K."/>
            <person name="Lindquist E.A."/>
            <person name="Lipzen A."/>
            <person name="Lundell T."/>
            <person name="Morin E."/>
            <person name="Murat C."/>
            <person name="Riley R."/>
            <person name="Ohm R."/>
            <person name="Sun H."/>
            <person name="Tunlid A."/>
            <person name="Henrissat B."/>
            <person name="Grigoriev I.V."/>
            <person name="Hibbett D.S."/>
            <person name="Martin F."/>
        </authorList>
    </citation>
    <scope>NUCLEOTIDE SEQUENCE [LARGE SCALE GENOMIC DNA]</scope>
    <source>
        <strain evidence="5">Marx 270</strain>
    </source>
</reference>
<feature type="compositionally biased region" description="Basic and acidic residues" evidence="1">
    <location>
        <begin position="245"/>
        <end position="255"/>
    </location>
</feature>
<dbReference type="Proteomes" id="UP000054217">
    <property type="component" value="Unassembled WGS sequence"/>
</dbReference>
<protein>
    <submittedName>
        <fullName evidence="4">Uncharacterized protein</fullName>
    </submittedName>
</protein>
<dbReference type="HOGENOM" id="CLU_602852_0_0_1"/>